<gene>
    <name evidence="3" type="ORF">BSTOLATCC_MIC9443</name>
</gene>
<comment type="caution">
    <text evidence="3">The sequence shown here is derived from an EMBL/GenBank/DDBJ whole genome shotgun (WGS) entry which is preliminary data.</text>
</comment>
<organism evidence="3 4">
    <name type="scientific">Blepharisma stoltei</name>
    <dbReference type="NCBI Taxonomy" id="1481888"/>
    <lineage>
        <taxon>Eukaryota</taxon>
        <taxon>Sar</taxon>
        <taxon>Alveolata</taxon>
        <taxon>Ciliophora</taxon>
        <taxon>Postciliodesmatophora</taxon>
        <taxon>Heterotrichea</taxon>
        <taxon>Heterotrichida</taxon>
        <taxon>Blepharismidae</taxon>
        <taxon>Blepharisma</taxon>
    </lineage>
</organism>
<feature type="coiled-coil region" evidence="1">
    <location>
        <begin position="147"/>
        <end position="188"/>
    </location>
</feature>
<feature type="compositionally biased region" description="Low complexity" evidence="2">
    <location>
        <begin position="591"/>
        <end position="604"/>
    </location>
</feature>
<dbReference type="EMBL" id="CAJZBQ010000011">
    <property type="protein sequence ID" value="CAG9313634.1"/>
    <property type="molecule type" value="Genomic_DNA"/>
</dbReference>
<sequence>MMNTPSTPIFQKVRAHNFSILDISPKASPSPQDKIIEVEPITDDKESIKTLCKDLDLFVKRQTYNRKIDEESIKRISNDVLKLKILLKEEKTEFETQTISLLKMENEDLRSYILKDFFHKNLKNQEIDLQDLLNYSDGEEKSTCSRCINLQAELDYLEMKKINEEEKIKELEKHLGQVKAELAEEQKRVNGNSSENLFKTYLFLIRTDIENLLGCELPEIGNGSENSLSKLWLQVRKIVGETAKKSRAKAKKLKLAEENSTHLTVTDLKSIISQLKSIVKESYESSPKTHNIQIGSYLIYFSLERDQEEWNNKNLNDTVVINSFGGSMNEIEFNGIYENQSKSDVSDSDEYSPDRVEPFKEFFDRYESITEQLSKDADSYSSNVSKVAAYLENPLIAELQETIKIYREKEKSFVHEKEYLTNSQYILNKKYNTCKNENKILMKENEDLKENLKYINRVMKGKMQSGKENANGENILCKPISLKDKTSEDQKIDALVLELKKKEKELERCDNTRLSAQITRSILSIRTQISKLKTEKLVSDNSKSAQRLNKSLNKIEKEWIINEEKKKIQDQRSKTPKPDQSQIRWAKSQISSMSPSSSLSPLPEPSNLSFKSIASIYQQKSQDYWSTEEKSYLKRECDRVWEQKSFLEEELRRIKEETHFDEKIDSLRAQEEAAKKIIEIKQQEEKILKEKMLEIAKKEREIDEQKGQLIKERAKIDEEKEKIEQREENVKKIEYSIKLKERMINRKVREQSGMNEKQDDYIKNTISKLEKDKKVVEEAFQALKAENEAISIKKQELEKEIADFEIKKVEISDAWQKINAITQKYQ</sequence>
<reference evidence="3" key="1">
    <citation type="submission" date="2021-09" db="EMBL/GenBank/DDBJ databases">
        <authorList>
            <consortium name="AG Swart"/>
            <person name="Singh M."/>
            <person name="Singh A."/>
            <person name="Seah K."/>
            <person name="Emmerich C."/>
        </authorList>
    </citation>
    <scope>NUCLEOTIDE SEQUENCE</scope>
    <source>
        <strain evidence="3">ATCC30299</strain>
    </source>
</reference>
<feature type="coiled-coil region" evidence="1">
    <location>
        <begin position="485"/>
        <end position="512"/>
    </location>
</feature>
<feature type="coiled-coil region" evidence="1">
    <location>
        <begin position="664"/>
        <end position="736"/>
    </location>
</feature>
<dbReference type="AlphaFoldDB" id="A0AAU9IN75"/>
<evidence type="ECO:0000313" key="3">
    <source>
        <dbReference type="EMBL" id="CAG9313634.1"/>
    </source>
</evidence>
<keyword evidence="1" id="KW-0175">Coiled coil</keyword>
<feature type="region of interest" description="Disordered" evidence="2">
    <location>
        <begin position="567"/>
        <end position="604"/>
    </location>
</feature>
<evidence type="ECO:0000256" key="2">
    <source>
        <dbReference type="SAM" id="MobiDB-lite"/>
    </source>
</evidence>
<protein>
    <submittedName>
        <fullName evidence="3">Uncharacterized protein</fullName>
    </submittedName>
</protein>
<evidence type="ECO:0000313" key="4">
    <source>
        <dbReference type="Proteomes" id="UP001162131"/>
    </source>
</evidence>
<accession>A0AAU9IN75</accession>
<feature type="coiled-coil region" evidence="1">
    <location>
        <begin position="766"/>
        <end position="814"/>
    </location>
</feature>
<keyword evidence="4" id="KW-1185">Reference proteome</keyword>
<feature type="compositionally biased region" description="Basic and acidic residues" evidence="2">
    <location>
        <begin position="567"/>
        <end position="577"/>
    </location>
</feature>
<proteinExistence type="predicted"/>
<name>A0AAU9IN75_9CILI</name>
<evidence type="ECO:0000256" key="1">
    <source>
        <dbReference type="SAM" id="Coils"/>
    </source>
</evidence>
<dbReference type="Proteomes" id="UP001162131">
    <property type="component" value="Unassembled WGS sequence"/>
</dbReference>